<dbReference type="Proteomes" id="UP000030889">
    <property type="component" value="Unassembled WGS sequence"/>
</dbReference>
<evidence type="ECO:0000256" key="8">
    <source>
        <dbReference type="ARBA" id="ARBA00048142"/>
    </source>
</evidence>
<comment type="similarity">
    <text evidence="2">Belongs to the aldehyde dehydrogenase family.</text>
</comment>
<dbReference type="EMBL" id="JRGF01000007">
    <property type="protein sequence ID" value="KHE41987.1"/>
    <property type="molecule type" value="Genomic_DNA"/>
</dbReference>
<gene>
    <name evidence="10" type="ORF">LG35_07035</name>
</gene>
<dbReference type="PROSITE" id="PS00070">
    <property type="entry name" value="ALDEHYDE_DEHYDR_CYS"/>
    <property type="match status" value="1"/>
</dbReference>
<accession>A0ABR4YIJ0</accession>
<evidence type="ECO:0000313" key="10">
    <source>
        <dbReference type="EMBL" id="KHE41987.1"/>
    </source>
</evidence>
<evidence type="ECO:0000256" key="1">
    <source>
        <dbReference type="ARBA" id="ARBA00004786"/>
    </source>
</evidence>
<keyword evidence="11" id="KW-1185">Reference proteome</keyword>
<dbReference type="InterPro" id="IPR050485">
    <property type="entry name" value="Proline_metab_enzyme"/>
</dbReference>
<keyword evidence="4" id="KW-0560">Oxidoreductase</keyword>
<evidence type="ECO:0000256" key="2">
    <source>
        <dbReference type="ARBA" id="ARBA00009986"/>
    </source>
</evidence>
<dbReference type="PANTHER" id="PTHR42862">
    <property type="entry name" value="DELTA-1-PYRROLINE-5-CARBOXYLATE DEHYDROGENASE 1, ISOFORM A-RELATED"/>
    <property type="match status" value="1"/>
</dbReference>
<dbReference type="Gene3D" id="3.40.309.10">
    <property type="entry name" value="Aldehyde Dehydrogenase, Chain A, domain 2"/>
    <property type="match status" value="1"/>
</dbReference>
<dbReference type="InterPro" id="IPR016161">
    <property type="entry name" value="Ald_DH/histidinol_DH"/>
</dbReference>
<comment type="caution">
    <text evidence="10">The sequence shown here is derived from an EMBL/GenBank/DDBJ whole genome shotgun (WGS) entry which is preliminary data.</text>
</comment>
<name>A0ABR4YIJ0_9BACT</name>
<protein>
    <recommendedName>
        <fullName evidence="7">L-glutamate gamma-semialdehyde dehydrogenase</fullName>
        <ecNumber evidence="3">1.2.1.88</ecNumber>
    </recommendedName>
    <alternativeName>
        <fullName evidence="7">L-glutamate gamma-semialdehyde dehydrogenase</fullName>
    </alternativeName>
</protein>
<dbReference type="RefSeq" id="WP_022063752.1">
    <property type="nucleotide sequence ID" value="NZ_JRGF01000007.1"/>
</dbReference>
<evidence type="ECO:0000256" key="6">
    <source>
        <dbReference type="ARBA" id="ARBA00023062"/>
    </source>
</evidence>
<evidence type="ECO:0000256" key="5">
    <source>
        <dbReference type="ARBA" id="ARBA00023027"/>
    </source>
</evidence>
<dbReference type="Pfam" id="PF00171">
    <property type="entry name" value="Aldedh"/>
    <property type="match status" value="1"/>
</dbReference>
<keyword evidence="5" id="KW-0520">NAD</keyword>
<dbReference type="SUPFAM" id="SSF53720">
    <property type="entry name" value="ALDH-like"/>
    <property type="match status" value="1"/>
</dbReference>
<dbReference type="InterPro" id="IPR016160">
    <property type="entry name" value="Ald_DH_CS_CYS"/>
</dbReference>
<dbReference type="InterPro" id="IPR016163">
    <property type="entry name" value="Ald_DH_C"/>
</dbReference>
<comment type="pathway">
    <text evidence="1">Amino-acid degradation; L-proline degradation into L-glutamate; L-glutamate from L-proline: step 2/2.</text>
</comment>
<dbReference type="PANTHER" id="PTHR42862:SF1">
    <property type="entry name" value="DELTA-1-PYRROLINE-5-CARBOXYLATE DEHYDROGENASE 2, ISOFORM A-RELATED"/>
    <property type="match status" value="1"/>
</dbReference>
<evidence type="ECO:0000256" key="4">
    <source>
        <dbReference type="ARBA" id="ARBA00023002"/>
    </source>
</evidence>
<dbReference type="Gene3D" id="3.40.605.10">
    <property type="entry name" value="Aldehyde Dehydrogenase, Chain A, domain 1"/>
    <property type="match status" value="1"/>
</dbReference>
<sequence length="543" mass="59997">MNNALFKFQKPCNEPVKGYAPGSEEKAELKKALHRLASEKWEIPLVIGGREVRTGDTGEVVMPHDHRHVLATYHKAGEKEVRMAIEAAMKAHREWARMPWVERASILQRAAELIATKYRYLVNASVMLGQSKNPFQAEIDAPCELVDFLRFNNFFAGDIYADQPCSEKGVINRMEYRPLEGFVFALTPFNFTAIASNLNMSPVLMGNTTIWKPSTTALYSNYLVMQIFREAGLPDGVVNFVPGQGSLMGKVITASPDLGGFHFTGSTATFNYLWGQIGANLAGYKSYPRIVGETGGKDFIFVHPSSPTTEVAAAIVRGAFEYQGQKCSAASRAYIPKSLWGSIRSEIGDMLREVKMGDVRDFTNLVNAVIDEPSFDNIMANIEYAKHSSDAEVVFGGRGDKSVGYFIEPTVIVTTDPKFKTMVEELFGPVITVFVYDDAKYEETLDLCDASSPYALTGSIFARDRAAITTAMERLRYAAGNFYINDKPTGAVVSQQPFGGSRASGTNDKAGSALNLIRWTNVRAIKETLVPPTDFRYPFLGEK</sequence>
<evidence type="ECO:0000256" key="3">
    <source>
        <dbReference type="ARBA" id="ARBA00012884"/>
    </source>
</evidence>
<evidence type="ECO:0000313" key="11">
    <source>
        <dbReference type="Proteomes" id="UP000030889"/>
    </source>
</evidence>
<dbReference type="NCBIfam" id="TIGR01236">
    <property type="entry name" value="D1pyr5carbox1"/>
    <property type="match status" value="1"/>
</dbReference>
<evidence type="ECO:0000256" key="7">
    <source>
        <dbReference type="ARBA" id="ARBA00032259"/>
    </source>
</evidence>
<feature type="domain" description="Aldehyde dehydrogenase" evidence="9">
    <location>
        <begin position="56"/>
        <end position="523"/>
    </location>
</feature>
<dbReference type="EC" id="1.2.1.88" evidence="3"/>
<dbReference type="CDD" id="cd07123">
    <property type="entry name" value="ALDH_F4-17_P5CDH"/>
    <property type="match status" value="1"/>
</dbReference>
<reference evidence="10 11" key="1">
    <citation type="submission" date="2014-09" db="EMBL/GenBank/DDBJ databases">
        <title>Alistipes sp. 627, sp. nov., a novel member of the family Rikenellaceae isolated from human faeces.</title>
        <authorList>
            <person name="Shkoporov A.N."/>
            <person name="Chaplin A.V."/>
            <person name="Motuzova O.V."/>
            <person name="Kafarskaia L.I."/>
            <person name="Khokhlova E.V."/>
            <person name="Efimov B.A."/>
        </authorList>
    </citation>
    <scope>NUCLEOTIDE SEQUENCE [LARGE SCALE GENOMIC DNA]</scope>
    <source>
        <strain evidence="10 11">627</strain>
    </source>
</reference>
<evidence type="ECO:0000259" key="9">
    <source>
        <dbReference type="Pfam" id="PF00171"/>
    </source>
</evidence>
<dbReference type="InterPro" id="IPR016162">
    <property type="entry name" value="Ald_DH_N"/>
</dbReference>
<keyword evidence="6" id="KW-0642">Proline metabolism</keyword>
<dbReference type="InterPro" id="IPR005931">
    <property type="entry name" value="P5CDH/ALDH4A1"/>
</dbReference>
<dbReference type="InterPro" id="IPR015590">
    <property type="entry name" value="Aldehyde_DH_dom"/>
</dbReference>
<proteinExistence type="inferred from homology"/>
<comment type="catalytic activity">
    <reaction evidence="8">
        <text>L-glutamate 5-semialdehyde + NAD(+) + H2O = L-glutamate + NADH + 2 H(+)</text>
        <dbReference type="Rhea" id="RHEA:30235"/>
        <dbReference type="ChEBI" id="CHEBI:15377"/>
        <dbReference type="ChEBI" id="CHEBI:15378"/>
        <dbReference type="ChEBI" id="CHEBI:29985"/>
        <dbReference type="ChEBI" id="CHEBI:57540"/>
        <dbReference type="ChEBI" id="CHEBI:57945"/>
        <dbReference type="ChEBI" id="CHEBI:58066"/>
        <dbReference type="EC" id="1.2.1.88"/>
    </reaction>
</comment>
<organism evidence="10 11">
    <name type="scientific">Alistipes inops</name>
    <dbReference type="NCBI Taxonomy" id="1501391"/>
    <lineage>
        <taxon>Bacteria</taxon>
        <taxon>Pseudomonadati</taxon>
        <taxon>Bacteroidota</taxon>
        <taxon>Bacteroidia</taxon>
        <taxon>Bacteroidales</taxon>
        <taxon>Rikenellaceae</taxon>
        <taxon>Alistipes</taxon>
    </lineage>
</organism>